<dbReference type="GO" id="GO:0016301">
    <property type="term" value="F:kinase activity"/>
    <property type="evidence" value="ECO:0007669"/>
    <property type="project" value="UniProtKB-KW"/>
</dbReference>
<keyword evidence="5" id="KW-1185">Reference proteome</keyword>
<evidence type="ECO:0000313" key="4">
    <source>
        <dbReference type="EMBL" id="MCM4082242.1"/>
    </source>
</evidence>
<dbReference type="PANTHER" id="PTHR10584">
    <property type="entry name" value="SUGAR KINASE"/>
    <property type="match status" value="1"/>
</dbReference>
<sequence>MTADRPLDLVCFSYLATANVLTVDAYPRANGGTVVTEIAASLAGDGPLTAVTAANLGLRTALVSNTVGGDPSGTLALAWLDQAHVTHHLRPAIDKITPQLTIISDTRTRTWFAALHDAYTGLAHVPLDLLGRARLAYIDCYTVVAGAAERAIRNAGTTPLLLNLGGDTPTPVLIDAANERTVLAVQTSIDEDSVDTAGDVAATLRRRFTTPTVIVTVGRHGAVAVTDDGIVRVPAPTPQAQIRHTHGAGAAFSAGYAHAILSGADLPGALAAGCAAGTRHCTSPGAPIPVRPSAAVPV</sequence>
<dbReference type="Proteomes" id="UP001523216">
    <property type="component" value="Unassembled WGS sequence"/>
</dbReference>
<reference evidence="4 5" key="1">
    <citation type="submission" date="2022-06" db="EMBL/GenBank/DDBJ databases">
        <title>Actinoplanes abujensis sp. nov., isolated from Nigerian arid soil.</title>
        <authorList>
            <person name="Ding P."/>
        </authorList>
    </citation>
    <scope>NUCLEOTIDE SEQUENCE [LARGE SCALE GENOMIC DNA]</scope>
    <source>
        <strain evidence="5">TRM88002</strain>
    </source>
</reference>
<dbReference type="Gene3D" id="3.40.1190.20">
    <property type="match status" value="1"/>
</dbReference>
<dbReference type="RefSeq" id="WP_251801961.1">
    <property type="nucleotide sequence ID" value="NZ_JAMQOL010000047.1"/>
</dbReference>
<feature type="domain" description="Carbohydrate kinase PfkB" evidence="3">
    <location>
        <begin position="34"/>
        <end position="288"/>
    </location>
</feature>
<comment type="caution">
    <text evidence="4">The sequence shown here is derived from an EMBL/GenBank/DDBJ whole genome shotgun (WGS) entry which is preliminary data.</text>
</comment>
<dbReference type="InterPro" id="IPR029056">
    <property type="entry name" value="Ribokinase-like"/>
</dbReference>
<proteinExistence type="predicted"/>
<dbReference type="InterPro" id="IPR011611">
    <property type="entry name" value="PfkB_dom"/>
</dbReference>
<protein>
    <submittedName>
        <fullName evidence="4">Carbohydrate kinase family protein</fullName>
    </submittedName>
</protein>
<evidence type="ECO:0000259" key="3">
    <source>
        <dbReference type="Pfam" id="PF00294"/>
    </source>
</evidence>
<dbReference type="EMBL" id="JAMQOL010000047">
    <property type="protein sequence ID" value="MCM4082242.1"/>
    <property type="molecule type" value="Genomic_DNA"/>
</dbReference>
<keyword evidence="2 4" id="KW-0418">Kinase</keyword>
<dbReference type="Pfam" id="PF00294">
    <property type="entry name" value="PfkB"/>
    <property type="match status" value="1"/>
</dbReference>
<keyword evidence="1" id="KW-0808">Transferase</keyword>
<evidence type="ECO:0000256" key="1">
    <source>
        <dbReference type="ARBA" id="ARBA00022679"/>
    </source>
</evidence>
<organism evidence="4 5">
    <name type="scientific">Paractinoplanes hotanensis</name>
    <dbReference type="NCBI Taxonomy" id="2906497"/>
    <lineage>
        <taxon>Bacteria</taxon>
        <taxon>Bacillati</taxon>
        <taxon>Actinomycetota</taxon>
        <taxon>Actinomycetes</taxon>
        <taxon>Micromonosporales</taxon>
        <taxon>Micromonosporaceae</taxon>
        <taxon>Paractinoplanes</taxon>
    </lineage>
</organism>
<name>A0ABT0Y867_9ACTN</name>
<dbReference type="SUPFAM" id="SSF53613">
    <property type="entry name" value="Ribokinase-like"/>
    <property type="match status" value="1"/>
</dbReference>
<dbReference type="PANTHER" id="PTHR10584:SF166">
    <property type="entry name" value="RIBOKINASE"/>
    <property type="match status" value="1"/>
</dbReference>
<evidence type="ECO:0000313" key="5">
    <source>
        <dbReference type="Proteomes" id="UP001523216"/>
    </source>
</evidence>
<evidence type="ECO:0000256" key="2">
    <source>
        <dbReference type="ARBA" id="ARBA00022777"/>
    </source>
</evidence>
<accession>A0ABT0Y867</accession>
<gene>
    <name evidence="4" type="ORF">LXN57_32215</name>
</gene>